<keyword evidence="2" id="KW-1185">Reference proteome</keyword>
<proteinExistence type="predicted"/>
<organism evidence="1 2">
    <name type="scientific">Chryseobacterium hagamense</name>
    <dbReference type="NCBI Taxonomy" id="395935"/>
    <lineage>
        <taxon>Bacteria</taxon>
        <taxon>Pseudomonadati</taxon>
        <taxon>Bacteroidota</taxon>
        <taxon>Flavobacteriia</taxon>
        <taxon>Flavobacteriales</taxon>
        <taxon>Weeksellaceae</taxon>
        <taxon>Chryseobacterium group</taxon>
        <taxon>Chryseobacterium</taxon>
    </lineage>
</organism>
<name>A0A511YQ28_9FLAO</name>
<gene>
    <name evidence="1" type="ORF">CHA01nite_30350</name>
</gene>
<dbReference type="EMBL" id="BJYJ01000021">
    <property type="protein sequence ID" value="GEN77295.1"/>
    <property type="molecule type" value="Genomic_DNA"/>
</dbReference>
<sequence>MTLLVLVSCSVSTEFFIQNLTSSKQTVTINFRKNKSADPDTVYDVHLDFKYENRISTPKEFSKSKRLITLEKTIVNDRITIDIPAHAMLKIEKSDHFDWKSNVKSIEINDKQYSIEQLYHKAQKIKYNYIYKIE</sequence>
<reference evidence="1 2" key="1">
    <citation type="submission" date="2019-07" db="EMBL/GenBank/DDBJ databases">
        <title>Whole genome shotgun sequence of Chryseobacterium hagamense NBRC 105253.</title>
        <authorList>
            <person name="Hosoyama A."/>
            <person name="Uohara A."/>
            <person name="Ohji S."/>
            <person name="Ichikawa N."/>
        </authorList>
    </citation>
    <scope>NUCLEOTIDE SEQUENCE [LARGE SCALE GENOMIC DNA]</scope>
    <source>
        <strain evidence="1 2">NBRC 105253</strain>
    </source>
</reference>
<comment type="caution">
    <text evidence="1">The sequence shown here is derived from an EMBL/GenBank/DDBJ whole genome shotgun (WGS) entry which is preliminary data.</text>
</comment>
<dbReference type="Proteomes" id="UP000321863">
    <property type="component" value="Unassembled WGS sequence"/>
</dbReference>
<protein>
    <submittedName>
        <fullName evidence="1">Uncharacterized protein</fullName>
    </submittedName>
</protein>
<evidence type="ECO:0000313" key="2">
    <source>
        <dbReference type="Proteomes" id="UP000321863"/>
    </source>
</evidence>
<dbReference type="AlphaFoldDB" id="A0A511YQ28"/>
<accession>A0A511YQ28</accession>
<evidence type="ECO:0000313" key="1">
    <source>
        <dbReference type="EMBL" id="GEN77295.1"/>
    </source>
</evidence>